<evidence type="ECO:0000256" key="3">
    <source>
        <dbReference type="ARBA" id="ARBA00022833"/>
    </source>
</evidence>
<accession>A0A6I4STM7</accession>
<dbReference type="PROSITE" id="PS51891">
    <property type="entry name" value="CENP_V_GFA"/>
    <property type="match status" value="1"/>
</dbReference>
<evidence type="ECO:0000313" key="5">
    <source>
        <dbReference type="EMBL" id="MXO58256.1"/>
    </source>
</evidence>
<gene>
    <name evidence="5" type="ORF">GRI89_01685</name>
</gene>
<proteinExistence type="inferred from homology"/>
<dbReference type="InterPro" id="IPR052355">
    <property type="entry name" value="CENP-V-like"/>
</dbReference>
<comment type="similarity">
    <text evidence="1">Belongs to the Gfa family.</text>
</comment>
<keyword evidence="2" id="KW-0479">Metal-binding</keyword>
<name>A0A6I4STM7_9SPHN</name>
<dbReference type="InterPro" id="IPR011057">
    <property type="entry name" value="Mss4-like_sf"/>
</dbReference>
<reference evidence="5 6" key="1">
    <citation type="submission" date="2019-12" db="EMBL/GenBank/DDBJ databases">
        <title>Genomic-based taxomic classification of the family Erythrobacteraceae.</title>
        <authorList>
            <person name="Xu L."/>
        </authorList>
    </citation>
    <scope>NUCLEOTIDE SEQUENCE [LARGE SCALE GENOMIC DNA]</scope>
    <source>
        <strain evidence="5 6">MCCC 1K01500</strain>
    </source>
</reference>
<dbReference type="PANTHER" id="PTHR28620:SF1">
    <property type="entry name" value="CENP-V_GFA DOMAIN-CONTAINING PROTEIN"/>
    <property type="match status" value="1"/>
</dbReference>
<protein>
    <submittedName>
        <fullName evidence="5">GFA family protein</fullName>
    </submittedName>
</protein>
<evidence type="ECO:0000259" key="4">
    <source>
        <dbReference type="PROSITE" id="PS51891"/>
    </source>
</evidence>
<dbReference type="Proteomes" id="UP000433652">
    <property type="component" value="Unassembled WGS sequence"/>
</dbReference>
<feature type="domain" description="CENP-V/GFA" evidence="4">
    <location>
        <begin position="9"/>
        <end position="109"/>
    </location>
</feature>
<dbReference type="Pfam" id="PF04828">
    <property type="entry name" value="GFA"/>
    <property type="match status" value="1"/>
</dbReference>
<dbReference type="GO" id="GO:0046872">
    <property type="term" value="F:metal ion binding"/>
    <property type="evidence" value="ECO:0007669"/>
    <property type="project" value="UniProtKB-KW"/>
</dbReference>
<evidence type="ECO:0000256" key="1">
    <source>
        <dbReference type="ARBA" id="ARBA00005495"/>
    </source>
</evidence>
<sequence length="142" mass="15466">MGMVIEGEHDGGCHCGAVRYHAKVPASATVRRCNCSICAMKGVLMIDVPLENLRVTRGEDVIALYTFNTHQAKHHFCPKCGIHVFHQTRSDPDKYGLNAATIDGISPYDFAEVPVFDGVNHPGDTGVSRYAGTMRFDTASPD</sequence>
<keyword evidence="3" id="KW-0862">Zinc</keyword>
<dbReference type="SUPFAM" id="SSF51316">
    <property type="entry name" value="Mss4-like"/>
    <property type="match status" value="1"/>
</dbReference>
<evidence type="ECO:0000256" key="2">
    <source>
        <dbReference type="ARBA" id="ARBA00022723"/>
    </source>
</evidence>
<evidence type="ECO:0000313" key="6">
    <source>
        <dbReference type="Proteomes" id="UP000433652"/>
    </source>
</evidence>
<dbReference type="PANTHER" id="PTHR28620">
    <property type="entry name" value="CENTROMERE PROTEIN V"/>
    <property type="match status" value="1"/>
</dbReference>
<dbReference type="EMBL" id="WTYM01000023">
    <property type="protein sequence ID" value="MXO58256.1"/>
    <property type="molecule type" value="Genomic_DNA"/>
</dbReference>
<organism evidence="5 6">
    <name type="scientific">Croceibacterium salegens</name>
    <dbReference type="NCBI Taxonomy" id="1737568"/>
    <lineage>
        <taxon>Bacteria</taxon>
        <taxon>Pseudomonadati</taxon>
        <taxon>Pseudomonadota</taxon>
        <taxon>Alphaproteobacteria</taxon>
        <taxon>Sphingomonadales</taxon>
        <taxon>Erythrobacteraceae</taxon>
        <taxon>Croceibacterium</taxon>
    </lineage>
</organism>
<dbReference type="AlphaFoldDB" id="A0A6I4STM7"/>
<keyword evidence="6" id="KW-1185">Reference proteome</keyword>
<comment type="caution">
    <text evidence="5">The sequence shown here is derived from an EMBL/GenBank/DDBJ whole genome shotgun (WGS) entry which is preliminary data.</text>
</comment>
<dbReference type="InterPro" id="IPR006913">
    <property type="entry name" value="CENP-V/GFA"/>
</dbReference>
<dbReference type="Gene3D" id="2.170.150.70">
    <property type="match status" value="1"/>
</dbReference>
<dbReference type="GO" id="GO:0016846">
    <property type="term" value="F:carbon-sulfur lyase activity"/>
    <property type="evidence" value="ECO:0007669"/>
    <property type="project" value="InterPro"/>
</dbReference>